<protein>
    <submittedName>
        <fullName evidence="1">Uncharacterized protein</fullName>
    </submittedName>
</protein>
<name>A0A0F9FIX2_9ZZZZ</name>
<comment type="caution">
    <text evidence="1">The sequence shown here is derived from an EMBL/GenBank/DDBJ whole genome shotgun (WGS) entry which is preliminary data.</text>
</comment>
<reference evidence="1" key="1">
    <citation type="journal article" date="2015" name="Nature">
        <title>Complex archaea that bridge the gap between prokaryotes and eukaryotes.</title>
        <authorList>
            <person name="Spang A."/>
            <person name="Saw J.H."/>
            <person name="Jorgensen S.L."/>
            <person name="Zaremba-Niedzwiedzka K."/>
            <person name="Martijn J."/>
            <person name="Lind A.E."/>
            <person name="van Eijk R."/>
            <person name="Schleper C."/>
            <person name="Guy L."/>
            <person name="Ettema T.J."/>
        </authorList>
    </citation>
    <scope>NUCLEOTIDE SEQUENCE</scope>
</reference>
<dbReference type="EMBL" id="LAZR01030235">
    <property type="protein sequence ID" value="KKL57225.1"/>
    <property type="molecule type" value="Genomic_DNA"/>
</dbReference>
<organism evidence="1">
    <name type="scientific">marine sediment metagenome</name>
    <dbReference type="NCBI Taxonomy" id="412755"/>
    <lineage>
        <taxon>unclassified sequences</taxon>
        <taxon>metagenomes</taxon>
        <taxon>ecological metagenomes</taxon>
    </lineage>
</organism>
<accession>A0A0F9FIX2</accession>
<gene>
    <name evidence="1" type="ORF">LCGC14_2237570</name>
</gene>
<sequence length="93" mass="10420">MNFPCECTGCDPEWCVKRASYVLERDGKRMNVCSRCKFFADKIVGRLFLESDIPSLVELDHSGSPFDILLDVLGGMGESFQHEVKTLPYLGGN</sequence>
<proteinExistence type="predicted"/>
<dbReference type="AlphaFoldDB" id="A0A0F9FIX2"/>
<evidence type="ECO:0000313" key="1">
    <source>
        <dbReference type="EMBL" id="KKL57225.1"/>
    </source>
</evidence>